<feature type="compositionally biased region" description="Low complexity" evidence="13">
    <location>
        <begin position="1130"/>
        <end position="1139"/>
    </location>
</feature>
<evidence type="ECO:0000256" key="3">
    <source>
        <dbReference type="ARBA" id="ARBA00022475"/>
    </source>
</evidence>
<evidence type="ECO:0000256" key="9">
    <source>
        <dbReference type="ARBA" id="ARBA00023136"/>
    </source>
</evidence>
<keyword evidence="8" id="KW-0175">Coiled coil</keyword>
<feature type="region of interest" description="Disordered" evidence="13">
    <location>
        <begin position="1124"/>
        <end position="1143"/>
    </location>
</feature>
<dbReference type="FunFam" id="3.90.550.10:FF:000139">
    <property type="entry name" value="Chitin synthase 8"/>
    <property type="match status" value="1"/>
</dbReference>
<feature type="transmembrane region" description="Helical" evidence="14">
    <location>
        <begin position="116"/>
        <end position="134"/>
    </location>
</feature>
<feature type="domain" description="Chitin synthase chs-1/2 N-terminal putative transporter" evidence="15">
    <location>
        <begin position="54"/>
        <end position="319"/>
    </location>
</feature>
<evidence type="ECO:0000256" key="13">
    <source>
        <dbReference type="SAM" id="MobiDB-lite"/>
    </source>
</evidence>
<feature type="transmembrane region" description="Helical" evidence="14">
    <location>
        <begin position="975"/>
        <end position="995"/>
    </location>
</feature>
<dbReference type="PANTHER" id="PTHR22914">
    <property type="entry name" value="CHITIN SYNTHASE"/>
    <property type="match status" value="1"/>
</dbReference>
<feature type="transmembrane region" description="Helical" evidence="14">
    <location>
        <begin position="888"/>
        <end position="915"/>
    </location>
</feature>
<feature type="transmembrane region" description="Helical" evidence="14">
    <location>
        <begin position="282"/>
        <end position="306"/>
    </location>
</feature>
<feature type="transmembrane region" description="Helical" evidence="14">
    <location>
        <begin position="154"/>
        <end position="175"/>
    </location>
</feature>
<keyword evidence="10" id="KW-0325">Glycoprotein</keyword>
<dbReference type="PANTHER" id="PTHR22914:SF42">
    <property type="entry name" value="CHITIN SYNTHASE"/>
    <property type="match status" value="1"/>
</dbReference>
<evidence type="ECO:0000256" key="6">
    <source>
        <dbReference type="ARBA" id="ARBA00022692"/>
    </source>
</evidence>
<feature type="transmembrane region" description="Helical" evidence="14">
    <location>
        <begin position="239"/>
        <end position="258"/>
    </location>
</feature>
<proteinExistence type="inferred from homology"/>
<reference evidence="16 17" key="1">
    <citation type="journal article" date="2018" name="Elife">
        <title>Firefly genomes illuminate parallel origins of bioluminescence in beetles.</title>
        <authorList>
            <person name="Fallon T.R."/>
            <person name="Lower S.E."/>
            <person name="Chang C.H."/>
            <person name="Bessho-Uehara M."/>
            <person name="Martin G.J."/>
            <person name="Bewick A.J."/>
            <person name="Behringer M."/>
            <person name="Debat H.J."/>
            <person name="Wong I."/>
            <person name="Day J.C."/>
            <person name="Suvorov A."/>
            <person name="Silva C.J."/>
            <person name="Stanger-Hall K.F."/>
            <person name="Hall D.W."/>
            <person name="Schmitz R.J."/>
            <person name="Nelson D.R."/>
            <person name="Lewis S.M."/>
            <person name="Shigenobu S."/>
            <person name="Bybee S.M."/>
            <person name="Larracuente A.M."/>
            <person name="Oba Y."/>
            <person name="Weng J.K."/>
        </authorList>
    </citation>
    <scope>NUCLEOTIDE SEQUENCE [LARGE SCALE GENOMIC DNA]</scope>
    <source>
        <strain evidence="16">1611_PpyrPB1</strain>
        <tissue evidence="16">Whole body</tissue>
    </source>
</reference>
<dbReference type="InParanoid" id="A0A5N4AD77"/>
<dbReference type="CDD" id="cd04190">
    <property type="entry name" value="Chitin_synth_C"/>
    <property type="match status" value="1"/>
</dbReference>
<dbReference type="GO" id="GO:0004100">
    <property type="term" value="F:chitin synthase activity"/>
    <property type="evidence" value="ECO:0007669"/>
    <property type="project" value="UniProtKB-EC"/>
</dbReference>
<dbReference type="GO" id="GO:0005886">
    <property type="term" value="C:plasma membrane"/>
    <property type="evidence" value="ECO:0007669"/>
    <property type="project" value="UniProtKB-SubCell"/>
</dbReference>
<feature type="transmembrane region" description="Helical" evidence="14">
    <location>
        <begin position="445"/>
        <end position="463"/>
    </location>
</feature>
<keyword evidence="6 14" id="KW-0812">Transmembrane</keyword>
<evidence type="ECO:0000313" key="16">
    <source>
        <dbReference type="EMBL" id="KAB0795287.1"/>
    </source>
</evidence>
<feature type="transmembrane region" description="Helical" evidence="14">
    <location>
        <begin position="1007"/>
        <end position="1026"/>
    </location>
</feature>
<feature type="transmembrane region" description="Helical" evidence="14">
    <location>
        <begin position="387"/>
        <end position="407"/>
    </location>
</feature>
<dbReference type="EMBL" id="VVIM01000008">
    <property type="protein sequence ID" value="KAB0795287.1"/>
    <property type="molecule type" value="Genomic_DNA"/>
</dbReference>
<dbReference type="EC" id="2.4.1.16" evidence="2"/>
<feature type="transmembrane region" description="Helical" evidence="14">
    <location>
        <begin position="1212"/>
        <end position="1231"/>
    </location>
</feature>
<comment type="subcellular location">
    <subcellularLocation>
        <location evidence="1">Cell membrane</location>
        <topology evidence="1">Multi-pass membrane protein</topology>
    </subcellularLocation>
</comment>
<feature type="transmembrane region" description="Helical" evidence="14">
    <location>
        <begin position="55"/>
        <end position="74"/>
    </location>
</feature>
<evidence type="ECO:0000256" key="8">
    <source>
        <dbReference type="ARBA" id="ARBA00023054"/>
    </source>
</evidence>
<name>A0A5N4AD77_PHOPY</name>
<feature type="compositionally biased region" description="Polar residues" evidence="13">
    <location>
        <begin position="1"/>
        <end position="16"/>
    </location>
</feature>
<comment type="similarity">
    <text evidence="11">Belongs to the chitin synthase family. Class IV subfamily.</text>
</comment>
<evidence type="ECO:0000313" key="17">
    <source>
        <dbReference type="Proteomes" id="UP000327044"/>
    </source>
</evidence>
<dbReference type="InterPro" id="IPR055120">
    <property type="entry name" value="Chs-1/2_IV_N"/>
</dbReference>
<evidence type="ECO:0000256" key="2">
    <source>
        <dbReference type="ARBA" id="ARBA00012543"/>
    </source>
</evidence>
<feature type="region of interest" description="Disordered" evidence="13">
    <location>
        <begin position="1"/>
        <end position="27"/>
    </location>
</feature>
<evidence type="ECO:0000259" key="15">
    <source>
        <dbReference type="Pfam" id="PF23000"/>
    </source>
</evidence>
<evidence type="ECO:0000256" key="14">
    <source>
        <dbReference type="SAM" id="Phobius"/>
    </source>
</evidence>
<feature type="transmembrane region" description="Helical" evidence="14">
    <location>
        <begin position="357"/>
        <end position="375"/>
    </location>
</feature>
<dbReference type="SUPFAM" id="SSF53448">
    <property type="entry name" value="Nucleotide-diphospho-sugar transferases"/>
    <property type="match status" value="1"/>
</dbReference>
<comment type="caution">
    <text evidence="16">The sequence shown here is derived from an EMBL/GenBank/DDBJ whole genome shotgun (WGS) entry which is preliminary data.</text>
</comment>
<feature type="transmembrane region" description="Helical" evidence="14">
    <location>
        <begin position="945"/>
        <end position="969"/>
    </location>
</feature>
<dbReference type="Gene3D" id="3.90.550.10">
    <property type="entry name" value="Spore Coat Polysaccharide Biosynthesis Protein SpsA, Chain A"/>
    <property type="match status" value="1"/>
</dbReference>
<keyword evidence="4" id="KW-0328">Glycosyltransferase</keyword>
<keyword evidence="5" id="KW-0808">Transferase</keyword>
<dbReference type="GO" id="GO:0006031">
    <property type="term" value="P:chitin biosynthetic process"/>
    <property type="evidence" value="ECO:0007669"/>
    <property type="project" value="TreeGrafter"/>
</dbReference>
<dbReference type="InterPro" id="IPR029044">
    <property type="entry name" value="Nucleotide-diphossugar_trans"/>
</dbReference>
<evidence type="ECO:0000256" key="4">
    <source>
        <dbReference type="ARBA" id="ARBA00022676"/>
    </source>
</evidence>
<evidence type="ECO:0000256" key="1">
    <source>
        <dbReference type="ARBA" id="ARBA00004651"/>
    </source>
</evidence>
<protein>
    <recommendedName>
        <fullName evidence="2">chitin synthase</fullName>
        <ecNumber evidence="2">2.4.1.16</ecNumber>
    </recommendedName>
</protein>
<feature type="transmembrane region" description="Helical" evidence="14">
    <location>
        <begin position="1269"/>
        <end position="1290"/>
    </location>
</feature>
<feature type="transmembrane region" description="Helical" evidence="14">
    <location>
        <begin position="921"/>
        <end position="938"/>
    </location>
</feature>
<dbReference type="Proteomes" id="UP000327044">
    <property type="component" value="Unassembled WGS sequence"/>
</dbReference>
<dbReference type="InterPro" id="IPR004835">
    <property type="entry name" value="Chitin_synth"/>
</dbReference>
<evidence type="ECO:0000256" key="11">
    <source>
        <dbReference type="ARBA" id="ARBA00046329"/>
    </source>
</evidence>
<comment type="catalytic activity">
    <reaction evidence="12">
        <text>[(1-&gt;4)-N-acetyl-beta-D-glucosaminyl](n) + UDP-N-acetyl-alpha-D-glucosamine = [(1-&gt;4)-N-acetyl-beta-D-glucosaminyl](n+1) + UDP + H(+)</text>
        <dbReference type="Rhea" id="RHEA:16637"/>
        <dbReference type="Rhea" id="RHEA-COMP:9593"/>
        <dbReference type="Rhea" id="RHEA-COMP:9595"/>
        <dbReference type="ChEBI" id="CHEBI:15378"/>
        <dbReference type="ChEBI" id="CHEBI:17029"/>
        <dbReference type="ChEBI" id="CHEBI:57705"/>
        <dbReference type="ChEBI" id="CHEBI:58223"/>
        <dbReference type="EC" id="2.4.1.16"/>
    </reaction>
</comment>
<evidence type="ECO:0000256" key="12">
    <source>
        <dbReference type="ARBA" id="ARBA00048014"/>
    </source>
</evidence>
<sequence length="1436" mass="163988">MLGNNTNESQKYSYLPNSPPAEPKRRRWDAFNDPPVEVLQGSAEETKISDGLVKVAKIAAYLVTFIVVLGAATISKGTLLFMTSQIGQNTTKMYCNELIDRNRQFVVQLPQIERTVWMWMLIFAYFVPELLTFLRSLRMSIFKRWDMPTSAESWSLVATESLPPIGSALLVFVILPELDVLKGVMLTNAICFVPAVVAFFSRTPHEKSNVVKISFDVISIIAQGSALVIWPMIEKEPTMWMIPITVLLISAGWWENFVSEGSPIKFIKKLGKSKKKFNNSRYFLYSFISIWKCILFFVTTIAIISVREGSVDFMFENFADAFSSHAINATEIKPLIGGEGGMFETANHSPIMSNSLTPIWVFLINATSTYICYIFGKFACKILIQGFSFAFPVNLTVPTTVAILVALCGVHNGNPCAFSTAIPPYLFFSSPPFYFLENFIRSQHVWVWLLWLLSQIWITIHIWQPRCEKLAKTERLYVRPMFDAFLIDQSLALNRRRDDLPEKLDENDGDEGETFEVNTPPMRNNSSYDCSVTRIYACGTMWHEKFEEMVEFLKSVIRLDEDQRARRLVRDELGFEMPDYYELETHIYFDDAFVRLHEKDNNPKLNQYVKNLVLAVDEATSKVHQIANMKLGDPTKYVTPYGGRLVWTLPGKTLLIAHLKDSKKIRQKKRWSQVMYMYYLLGHRLMQRNDLSPKQKDLISENTYILALDGDIDFQPHAVHLLVDLMKKAKDLGAACGRIHPLGYGPLVWYQMFEYAIGHWLQKAAEHTIGCVLCSPGCFSLFRAKALMENGVMRRYASQAKLARHFVQYDLGEDRWLCTLLLQNGYRVEYSAASDSYTHCPEGFKEFYNQRRRWMPSTTANVIDLLMNCERTIKINDSISRPYITYQIILLIGTVLGPGTIFLMLVGAFVTVFQIGQWTSFLWNAIPILIFVAVCMLFKADVQIVLAGIISAIYGLVMMAVLIGVLLQINADGPLAPSSLFFFCVAGELILTAFLHPKEWTCLRYGLVYYVTVPSMYMLLVIYSIFNLNNISWGTRELTVVPETVPETKTEPKSKGRRFSFISGEKQEDAGAFELSIGGVFRCLFCTHSKKDEDNAKLTEISESLKALTAKLDALEVTLQKMDEDQEIQPSVPELSSPSPEKDNTMVADLDVEETEDHQWLEQDGLGHGDCAPLEPRERMFFQELISKYLYRIKENKAQLDKDLTDLRDKTVMAFFMVNALFVLVVFLLTLKKDFLHVNWPLGAKYNFTYNGDRRDIQLSKTPLQLEPIGFVFLAFFASLLVVQFIAMLFHRFSTFAQILSNTHISWRACTKIDTNNLTADEILARNPVKVVKWFMKINGADDDEEDERETEVAGRRKTVQQLAEQPTQKQLVADFFDAFELRKNRYLKSTNPQGAARKSLADAILRRQSKMRGRQSTMNGQIQLEGGYTNEGFLA</sequence>
<keyword evidence="3" id="KW-1003">Cell membrane</keyword>
<dbReference type="Pfam" id="PF23000">
    <property type="entry name" value="ChitinSynthase_IV_N"/>
    <property type="match status" value="1"/>
</dbReference>
<accession>A0A5N4AD77</accession>
<keyword evidence="7 14" id="KW-1133">Transmembrane helix</keyword>
<evidence type="ECO:0000256" key="7">
    <source>
        <dbReference type="ARBA" id="ARBA00022989"/>
    </source>
</evidence>
<keyword evidence="9 14" id="KW-0472">Membrane</keyword>
<organism evidence="16 17">
    <name type="scientific">Photinus pyralis</name>
    <name type="common">Common eastern firefly</name>
    <name type="synonym">Lampyris pyralis</name>
    <dbReference type="NCBI Taxonomy" id="7054"/>
    <lineage>
        <taxon>Eukaryota</taxon>
        <taxon>Metazoa</taxon>
        <taxon>Ecdysozoa</taxon>
        <taxon>Arthropoda</taxon>
        <taxon>Hexapoda</taxon>
        <taxon>Insecta</taxon>
        <taxon>Pterygota</taxon>
        <taxon>Neoptera</taxon>
        <taxon>Endopterygota</taxon>
        <taxon>Coleoptera</taxon>
        <taxon>Polyphaga</taxon>
        <taxon>Elateriformia</taxon>
        <taxon>Elateroidea</taxon>
        <taxon>Lampyridae</taxon>
        <taxon>Lampyrinae</taxon>
        <taxon>Photinus</taxon>
    </lineage>
</organism>
<gene>
    <name evidence="16" type="ORF">PPYR_12126</name>
</gene>
<evidence type="ECO:0000256" key="10">
    <source>
        <dbReference type="ARBA" id="ARBA00023180"/>
    </source>
</evidence>
<feature type="transmembrane region" description="Helical" evidence="14">
    <location>
        <begin position="181"/>
        <end position="201"/>
    </location>
</feature>
<evidence type="ECO:0000256" key="5">
    <source>
        <dbReference type="ARBA" id="ARBA00022679"/>
    </source>
</evidence>
<feature type="transmembrane region" description="Helical" evidence="14">
    <location>
        <begin position="213"/>
        <end position="233"/>
    </location>
</feature>
<dbReference type="Pfam" id="PF03142">
    <property type="entry name" value="Chitin_synth_2"/>
    <property type="match status" value="1"/>
</dbReference>
<keyword evidence="17" id="KW-1185">Reference proteome</keyword>